<reference evidence="1 2" key="1">
    <citation type="submission" date="2024-03" db="EMBL/GenBank/DDBJ databases">
        <title>The Acrasis kona genome and developmental transcriptomes reveal deep origins of eukaryotic multicellular pathways.</title>
        <authorList>
            <person name="Sheikh S."/>
            <person name="Fu C.-J."/>
            <person name="Brown M.W."/>
            <person name="Baldauf S.L."/>
        </authorList>
    </citation>
    <scope>NUCLEOTIDE SEQUENCE [LARGE SCALE GENOMIC DNA]</scope>
    <source>
        <strain evidence="1 2">ATCC MYA-3509</strain>
    </source>
</reference>
<dbReference type="InterPro" id="IPR036691">
    <property type="entry name" value="Endo/exonu/phosph_ase_sf"/>
</dbReference>
<protein>
    <recommendedName>
        <fullName evidence="3">Endonuclease/exonuclease/phosphatase domain-containing protein</fullName>
    </recommendedName>
</protein>
<dbReference type="SUPFAM" id="SSF56219">
    <property type="entry name" value="DNase I-like"/>
    <property type="match status" value="1"/>
</dbReference>
<dbReference type="AlphaFoldDB" id="A0AAW2Z8J3"/>
<accession>A0AAW2Z8J3</accession>
<organism evidence="1 2">
    <name type="scientific">Acrasis kona</name>
    <dbReference type="NCBI Taxonomy" id="1008807"/>
    <lineage>
        <taxon>Eukaryota</taxon>
        <taxon>Discoba</taxon>
        <taxon>Heterolobosea</taxon>
        <taxon>Tetramitia</taxon>
        <taxon>Eutetramitia</taxon>
        <taxon>Acrasidae</taxon>
        <taxon>Acrasis</taxon>
    </lineage>
</organism>
<evidence type="ECO:0008006" key="3">
    <source>
        <dbReference type="Google" id="ProtNLM"/>
    </source>
</evidence>
<proteinExistence type="predicted"/>
<sequence length="144" mass="16523">MKPIKIGSWNGKFTSTKPPLTNRSHNIVNLLFKVDILCIQETHYLHLELPTLQHSFEKLGHICIGHGLTNKKKHGLVVIMKKRFQNNVIIVSRKNSTYKGRAICILINLELHPTTIVCAIPVPPQTKNHWKLNKKSKNELQEHV</sequence>
<gene>
    <name evidence="1" type="ORF">AKO1_003329</name>
</gene>
<keyword evidence="2" id="KW-1185">Reference proteome</keyword>
<comment type="caution">
    <text evidence="1">The sequence shown here is derived from an EMBL/GenBank/DDBJ whole genome shotgun (WGS) entry which is preliminary data.</text>
</comment>
<dbReference type="EMBL" id="JAOPGA020001156">
    <property type="protein sequence ID" value="KAL0485659.1"/>
    <property type="molecule type" value="Genomic_DNA"/>
</dbReference>
<name>A0AAW2Z8J3_9EUKA</name>
<evidence type="ECO:0000313" key="1">
    <source>
        <dbReference type="EMBL" id="KAL0485659.1"/>
    </source>
</evidence>
<dbReference type="Proteomes" id="UP001431209">
    <property type="component" value="Unassembled WGS sequence"/>
</dbReference>
<evidence type="ECO:0000313" key="2">
    <source>
        <dbReference type="Proteomes" id="UP001431209"/>
    </source>
</evidence>
<dbReference type="Gene3D" id="3.60.10.10">
    <property type="entry name" value="Endonuclease/exonuclease/phosphatase"/>
    <property type="match status" value="1"/>
</dbReference>